<reference evidence="3" key="1">
    <citation type="submission" date="2014-04" db="EMBL/GenBank/DDBJ databases">
        <title>Evolutionary Origins and Diversification of the Mycorrhizal Mutualists.</title>
        <authorList>
            <consortium name="DOE Joint Genome Institute"/>
            <consortium name="Mycorrhizal Genomics Consortium"/>
            <person name="Kohler A."/>
            <person name="Kuo A."/>
            <person name="Nagy L.G."/>
            <person name="Floudas D."/>
            <person name="Copeland A."/>
            <person name="Barry K.W."/>
            <person name="Cichocki N."/>
            <person name="Veneault-Fourrey C."/>
            <person name="LaButti K."/>
            <person name="Lindquist E.A."/>
            <person name="Lipzen A."/>
            <person name="Lundell T."/>
            <person name="Morin E."/>
            <person name="Murat C."/>
            <person name="Riley R."/>
            <person name="Ohm R."/>
            <person name="Sun H."/>
            <person name="Tunlid A."/>
            <person name="Henrissat B."/>
            <person name="Grigoriev I.V."/>
            <person name="Hibbett D.S."/>
            <person name="Martin F."/>
        </authorList>
    </citation>
    <scope>NUCLEOTIDE SEQUENCE [LARGE SCALE GENOMIC DNA]</scope>
    <source>
        <strain evidence="3">FD-334 SS-4</strain>
    </source>
</reference>
<evidence type="ECO:0000313" key="2">
    <source>
        <dbReference type="EMBL" id="KJA22046.1"/>
    </source>
</evidence>
<dbReference type="Proteomes" id="UP000054270">
    <property type="component" value="Unassembled WGS sequence"/>
</dbReference>
<dbReference type="EMBL" id="KN817553">
    <property type="protein sequence ID" value="KJA22046.1"/>
    <property type="molecule type" value="Genomic_DNA"/>
</dbReference>
<dbReference type="AlphaFoldDB" id="A0A0D2NZY7"/>
<gene>
    <name evidence="2" type="ORF">HYPSUDRAFT_202524</name>
</gene>
<sequence>MSTAHKTLVMNTQPQARNGANGSSSLSTHVVLPNIALPSRPSPFSPWAMSPKPPIYKPTVCTRYDMPFVYTNATAGLAAHQHQHQTVTSGGGFSLRKFGAVKWMRRAFEALQNFAESWIPLLKVCRTSAISTTARCKNHDFRIVLCISLSVSYIVLRHP</sequence>
<name>A0A0D2NZY7_HYPSF</name>
<protein>
    <submittedName>
        <fullName evidence="2">Uncharacterized protein</fullName>
    </submittedName>
</protein>
<evidence type="ECO:0000256" key="1">
    <source>
        <dbReference type="SAM" id="MobiDB-lite"/>
    </source>
</evidence>
<organism evidence="2 3">
    <name type="scientific">Hypholoma sublateritium (strain FD-334 SS-4)</name>
    <dbReference type="NCBI Taxonomy" id="945553"/>
    <lineage>
        <taxon>Eukaryota</taxon>
        <taxon>Fungi</taxon>
        <taxon>Dikarya</taxon>
        <taxon>Basidiomycota</taxon>
        <taxon>Agaricomycotina</taxon>
        <taxon>Agaricomycetes</taxon>
        <taxon>Agaricomycetidae</taxon>
        <taxon>Agaricales</taxon>
        <taxon>Agaricineae</taxon>
        <taxon>Strophariaceae</taxon>
        <taxon>Hypholoma</taxon>
    </lineage>
</organism>
<dbReference type="OrthoDB" id="3054012at2759"/>
<evidence type="ECO:0000313" key="3">
    <source>
        <dbReference type="Proteomes" id="UP000054270"/>
    </source>
</evidence>
<proteinExistence type="predicted"/>
<keyword evidence="3" id="KW-1185">Reference proteome</keyword>
<accession>A0A0D2NZY7</accession>
<feature type="region of interest" description="Disordered" evidence="1">
    <location>
        <begin position="1"/>
        <end position="24"/>
    </location>
</feature>